<gene>
    <name evidence="1" type="ordered locus">Cpin_3887</name>
</gene>
<evidence type="ECO:0000313" key="1">
    <source>
        <dbReference type="EMBL" id="ACU61349.1"/>
    </source>
</evidence>
<dbReference type="AlphaFoldDB" id="A0A979G5R8"/>
<reference evidence="2" key="1">
    <citation type="submission" date="2009-08" db="EMBL/GenBank/DDBJ databases">
        <title>The complete genome of Chitinophaga pinensis DSM 2588.</title>
        <authorList>
            <consortium name="US DOE Joint Genome Institute (JGI-PGF)"/>
            <person name="Lucas S."/>
            <person name="Copeland A."/>
            <person name="Lapidus A."/>
            <person name="Glavina del Rio T."/>
            <person name="Dalin E."/>
            <person name="Tice H."/>
            <person name="Bruce D."/>
            <person name="Goodwin L."/>
            <person name="Pitluck S."/>
            <person name="Kyrpides N."/>
            <person name="Mavromatis K."/>
            <person name="Ivanova N."/>
            <person name="Mikhailova N."/>
            <person name="Sims D."/>
            <person name="Meinche L."/>
            <person name="Brettin T."/>
            <person name="Detter J.C."/>
            <person name="Han C."/>
            <person name="Larimer F."/>
            <person name="Land M."/>
            <person name="Hauser L."/>
            <person name="Markowitz V."/>
            <person name="Cheng J.-F."/>
            <person name="Hugenholtz P."/>
            <person name="Woyke T."/>
            <person name="Wu D."/>
            <person name="Spring S."/>
            <person name="Klenk H.-P."/>
            <person name="Eisen J.A."/>
        </authorList>
    </citation>
    <scope>NUCLEOTIDE SEQUENCE [LARGE SCALE GENOMIC DNA]</scope>
    <source>
        <strain evidence="2">ATCC 43595 / DSM 2588 / LMG 13176 / NBRC 15968 / NCIMB 11800 / UQM 2034</strain>
    </source>
</reference>
<accession>A0A979G5R8</accession>
<name>A0A979G5R8_CHIPD</name>
<dbReference type="Proteomes" id="UP000002215">
    <property type="component" value="Chromosome"/>
</dbReference>
<dbReference type="EMBL" id="CP001699">
    <property type="protein sequence ID" value="ACU61349.1"/>
    <property type="molecule type" value="Genomic_DNA"/>
</dbReference>
<dbReference type="KEGG" id="cpi:Cpin_3887"/>
<sequence length="113" mass="13124">MTEQLNWDSEIAMLLESGFELNLSPDQDDGYPVEILNEGDVVFYHKSWTRQNIAVMLHGISEGDYQKNFSVYVRQNIGCGWLLMPYLWSRLEYWFLELLKLSLDGCGLKGARI</sequence>
<protein>
    <submittedName>
        <fullName evidence="1">Uncharacterized protein</fullName>
    </submittedName>
</protein>
<dbReference type="RefSeq" id="WP_012791522.1">
    <property type="nucleotide sequence ID" value="NC_013132.1"/>
</dbReference>
<dbReference type="OrthoDB" id="9775224at2"/>
<evidence type="ECO:0000313" key="2">
    <source>
        <dbReference type="Proteomes" id="UP000002215"/>
    </source>
</evidence>
<organism evidence="1 2">
    <name type="scientific">Chitinophaga pinensis (strain ATCC 43595 / DSM 2588 / LMG 13176 / NBRC 15968 / NCIMB 11800 / UQM 2034)</name>
    <dbReference type="NCBI Taxonomy" id="485918"/>
    <lineage>
        <taxon>Bacteria</taxon>
        <taxon>Pseudomonadati</taxon>
        <taxon>Bacteroidota</taxon>
        <taxon>Chitinophagia</taxon>
        <taxon>Chitinophagales</taxon>
        <taxon>Chitinophagaceae</taxon>
        <taxon>Chitinophaga</taxon>
    </lineage>
</organism>
<proteinExistence type="predicted"/>
<reference evidence="1 2" key="2">
    <citation type="journal article" date="2010" name="Stand. Genomic Sci.">
        <title>Complete genome sequence of Chitinophaga pinensis type strain (UQM 2034).</title>
        <authorList>
            <person name="Glavina Del Rio T."/>
            <person name="Abt B."/>
            <person name="Spring S."/>
            <person name="Lapidus A."/>
            <person name="Nolan M."/>
            <person name="Tice H."/>
            <person name="Copeland A."/>
            <person name="Cheng J.F."/>
            <person name="Chen F."/>
            <person name="Bruce D."/>
            <person name="Goodwin L."/>
            <person name="Pitluck S."/>
            <person name="Ivanova N."/>
            <person name="Mavromatis K."/>
            <person name="Mikhailova N."/>
            <person name="Pati A."/>
            <person name="Chen A."/>
            <person name="Palaniappan K."/>
            <person name="Land M."/>
            <person name="Hauser L."/>
            <person name="Chang Y.J."/>
            <person name="Jeffries C.D."/>
            <person name="Chain P."/>
            <person name="Saunders E."/>
            <person name="Detter J.C."/>
            <person name="Brettin T."/>
            <person name="Rohde M."/>
            <person name="Goker M."/>
            <person name="Bristow J."/>
            <person name="Eisen J.A."/>
            <person name="Markowitz V."/>
            <person name="Hugenholtz P."/>
            <person name="Kyrpides N.C."/>
            <person name="Klenk H.P."/>
            <person name="Lucas S."/>
        </authorList>
    </citation>
    <scope>NUCLEOTIDE SEQUENCE [LARGE SCALE GENOMIC DNA]</scope>
    <source>
        <strain evidence="2">ATCC 43595 / DSM 2588 / LMG 13176 / NBRC 15968 / NCIMB 11800 / UQM 2034</strain>
    </source>
</reference>